<name>A0A9P7YGP5_9HELO</name>
<feature type="compositionally biased region" description="Basic and acidic residues" evidence="1">
    <location>
        <begin position="117"/>
        <end position="142"/>
    </location>
</feature>
<sequence>MNTPSTRIRKRRAPQRPLPDPHQTPLVSRRRSSRIESRQRSVSIPHILGSYYESQSPLEQRQTDPQTSQPLRATSYTRVPTSGPVEASAPVPSRAQVQEYLGPPQTNNYQSRKRRPDRSIDTGAERPPKRARLTKENLKTFEKMGGQGRKSGKEPKSNSSQSRKSSRSEAKTKSSATTESSSKTVSTTDSSFPRLVFENGVLDPLNSAPPENLGYLQDRLNRARDTESPTESEYQDFVYRT</sequence>
<dbReference type="AlphaFoldDB" id="A0A9P7YGP5"/>
<evidence type="ECO:0000256" key="1">
    <source>
        <dbReference type="SAM" id="MobiDB-lite"/>
    </source>
</evidence>
<feature type="region of interest" description="Disordered" evidence="1">
    <location>
        <begin position="1"/>
        <end position="241"/>
    </location>
</feature>
<keyword evidence="3" id="KW-1185">Reference proteome</keyword>
<evidence type="ECO:0000313" key="3">
    <source>
        <dbReference type="Proteomes" id="UP000824998"/>
    </source>
</evidence>
<accession>A0A9P7YGP5</accession>
<dbReference type="OrthoDB" id="3439169at2759"/>
<proteinExistence type="predicted"/>
<dbReference type="EMBL" id="MU251512">
    <property type="protein sequence ID" value="KAG9233182.1"/>
    <property type="molecule type" value="Genomic_DNA"/>
</dbReference>
<evidence type="ECO:0000313" key="2">
    <source>
        <dbReference type="EMBL" id="KAG9233182.1"/>
    </source>
</evidence>
<organism evidence="2 3">
    <name type="scientific">Amylocarpus encephaloides</name>
    <dbReference type="NCBI Taxonomy" id="45428"/>
    <lineage>
        <taxon>Eukaryota</taxon>
        <taxon>Fungi</taxon>
        <taxon>Dikarya</taxon>
        <taxon>Ascomycota</taxon>
        <taxon>Pezizomycotina</taxon>
        <taxon>Leotiomycetes</taxon>
        <taxon>Helotiales</taxon>
        <taxon>Helotiales incertae sedis</taxon>
        <taxon>Amylocarpus</taxon>
    </lineage>
</organism>
<feature type="compositionally biased region" description="Polar residues" evidence="1">
    <location>
        <begin position="52"/>
        <end position="80"/>
    </location>
</feature>
<protein>
    <submittedName>
        <fullName evidence="2">Uncharacterized protein</fullName>
    </submittedName>
</protein>
<reference evidence="2" key="1">
    <citation type="journal article" date="2021" name="IMA Fungus">
        <title>Genomic characterization of three marine fungi, including Emericellopsis atlantica sp. nov. with signatures of a generalist lifestyle and marine biomass degradation.</title>
        <authorList>
            <person name="Hagestad O.C."/>
            <person name="Hou L."/>
            <person name="Andersen J.H."/>
            <person name="Hansen E.H."/>
            <person name="Altermark B."/>
            <person name="Li C."/>
            <person name="Kuhnert E."/>
            <person name="Cox R.J."/>
            <person name="Crous P.W."/>
            <person name="Spatafora J.W."/>
            <person name="Lail K."/>
            <person name="Amirebrahimi M."/>
            <person name="Lipzen A."/>
            <person name="Pangilinan J."/>
            <person name="Andreopoulos W."/>
            <person name="Hayes R.D."/>
            <person name="Ng V."/>
            <person name="Grigoriev I.V."/>
            <person name="Jackson S.A."/>
            <person name="Sutton T.D.S."/>
            <person name="Dobson A.D.W."/>
            <person name="Rama T."/>
        </authorList>
    </citation>
    <scope>NUCLEOTIDE SEQUENCE</scope>
    <source>
        <strain evidence="2">TRa018bII</strain>
    </source>
</reference>
<comment type="caution">
    <text evidence="2">The sequence shown here is derived from an EMBL/GenBank/DDBJ whole genome shotgun (WGS) entry which is preliminary data.</text>
</comment>
<gene>
    <name evidence="2" type="ORF">BJ875DRAFT_54489</name>
</gene>
<dbReference type="Proteomes" id="UP000824998">
    <property type="component" value="Unassembled WGS sequence"/>
</dbReference>
<feature type="compositionally biased region" description="Low complexity" evidence="1">
    <location>
        <begin position="173"/>
        <end position="191"/>
    </location>
</feature>